<evidence type="ECO:0000256" key="3">
    <source>
        <dbReference type="ARBA" id="ARBA00023157"/>
    </source>
</evidence>
<evidence type="ECO:0000256" key="2">
    <source>
        <dbReference type="ARBA" id="ARBA00022525"/>
    </source>
</evidence>
<dbReference type="InterPro" id="IPR018933">
    <property type="entry name" value="Netrin_module_non-TIMP"/>
</dbReference>
<keyword evidence="3" id="KW-1015">Disulfide bond</keyword>
<dbReference type="SMART" id="SM00643">
    <property type="entry name" value="C345C"/>
    <property type="match status" value="1"/>
</dbReference>
<reference evidence="6" key="1">
    <citation type="submission" date="2025-08" db="UniProtKB">
        <authorList>
            <consortium name="RefSeq"/>
        </authorList>
    </citation>
    <scope>IDENTIFICATION</scope>
    <source>
        <strain evidence="6">Wakin</strain>
        <tissue evidence="6">Muscle</tissue>
    </source>
</reference>
<evidence type="ECO:0000256" key="1">
    <source>
        <dbReference type="ARBA" id="ARBA00004613"/>
    </source>
</evidence>
<dbReference type="SUPFAM" id="SSF50242">
    <property type="entry name" value="TIMP-like"/>
    <property type="match status" value="1"/>
</dbReference>
<dbReference type="OrthoDB" id="6359008at2759"/>
<dbReference type="AlphaFoldDB" id="A0A6P6J560"/>
<sequence length="125" mass="13974">MAVSNPENCSYQKKNHVDEWDLLNRACKGDVDYVYKVPVVGMDLKQHSDIYDMKVELVLKEGTAEDPGFLARPGCREHLGLVEGKSYLIMGRSVDLPEVGEGKFLVLPDLQDSALAQKDPQLIKI</sequence>
<accession>A0A6P6J560</accession>
<evidence type="ECO:0000313" key="6">
    <source>
        <dbReference type="RefSeq" id="XP_026054593.1"/>
    </source>
</evidence>
<dbReference type="Gene3D" id="2.40.50.120">
    <property type="match status" value="1"/>
</dbReference>
<protein>
    <submittedName>
        <fullName evidence="6">Complement C3-like</fullName>
    </submittedName>
</protein>
<dbReference type="Proteomes" id="UP000515129">
    <property type="component" value="Chromosome 22"/>
</dbReference>
<evidence type="ECO:0000259" key="4">
    <source>
        <dbReference type="PROSITE" id="PS50189"/>
    </source>
</evidence>
<dbReference type="Pfam" id="PF01759">
    <property type="entry name" value="NTR"/>
    <property type="match status" value="1"/>
</dbReference>
<evidence type="ECO:0000313" key="5">
    <source>
        <dbReference type="Proteomes" id="UP000515129"/>
    </source>
</evidence>
<dbReference type="GO" id="GO:0005576">
    <property type="term" value="C:extracellular region"/>
    <property type="evidence" value="ECO:0007669"/>
    <property type="project" value="UniProtKB-SubCell"/>
</dbReference>
<comment type="subcellular location">
    <subcellularLocation>
        <location evidence="1">Secreted</location>
    </subcellularLocation>
</comment>
<feature type="domain" description="NTR" evidence="4">
    <location>
        <begin position="9"/>
        <end position="125"/>
    </location>
</feature>
<dbReference type="PROSITE" id="PS50189">
    <property type="entry name" value="NTR"/>
    <property type="match status" value="1"/>
</dbReference>
<gene>
    <name evidence="6" type="primary">LOC113040480</name>
</gene>
<dbReference type="GeneID" id="113040480"/>
<organism evidence="5 6">
    <name type="scientific">Carassius auratus</name>
    <name type="common">Goldfish</name>
    <dbReference type="NCBI Taxonomy" id="7957"/>
    <lineage>
        <taxon>Eukaryota</taxon>
        <taxon>Metazoa</taxon>
        <taxon>Chordata</taxon>
        <taxon>Craniata</taxon>
        <taxon>Vertebrata</taxon>
        <taxon>Euteleostomi</taxon>
        <taxon>Actinopterygii</taxon>
        <taxon>Neopterygii</taxon>
        <taxon>Teleostei</taxon>
        <taxon>Ostariophysi</taxon>
        <taxon>Cypriniformes</taxon>
        <taxon>Cyprinidae</taxon>
        <taxon>Cyprininae</taxon>
        <taxon>Carassius</taxon>
    </lineage>
</organism>
<dbReference type="InterPro" id="IPR001134">
    <property type="entry name" value="Netrin_domain"/>
</dbReference>
<keyword evidence="2" id="KW-0964">Secreted</keyword>
<dbReference type="KEGG" id="caua:113040480"/>
<dbReference type="RefSeq" id="XP_026054593.1">
    <property type="nucleotide sequence ID" value="XM_026198808.1"/>
</dbReference>
<keyword evidence="5" id="KW-1185">Reference proteome</keyword>
<name>A0A6P6J560_CARAU</name>
<dbReference type="InterPro" id="IPR008993">
    <property type="entry name" value="TIMP-like_OB-fold"/>
</dbReference>
<proteinExistence type="predicted"/>